<feature type="coiled-coil region" evidence="1">
    <location>
        <begin position="956"/>
        <end position="999"/>
    </location>
</feature>
<name>A0A8M1KI42_CLUHA</name>
<dbReference type="PANTHER" id="PTHR34479">
    <property type="entry name" value="COILED-COIL DOMAIN-CONTAINING PROTEIN 30"/>
    <property type="match status" value="1"/>
</dbReference>
<evidence type="ECO:0000313" key="4">
    <source>
        <dbReference type="RefSeq" id="XP_042563746.1"/>
    </source>
</evidence>
<proteinExistence type="predicted"/>
<organism evidence="3 4">
    <name type="scientific">Clupea harengus</name>
    <name type="common">Atlantic herring</name>
    <dbReference type="NCBI Taxonomy" id="7950"/>
    <lineage>
        <taxon>Eukaryota</taxon>
        <taxon>Metazoa</taxon>
        <taxon>Chordata</taxon>
        <taxon>Craniata</taxon>
        <taxon>Vertebrata</taxon>
        <taxon>Euteleostomi</taxon>
        <taxon>Actinopterygii</taxon>
        <taxon>Neopterygii</taxon>
        <taxon>Teleostei</taxon>
        <taxon>Clupei</taxon>
        <taxon>Clupeiformes</taxon>
        <taxon>Clupeoidei</taxon>
        <taxon>Clupeidae</taxon>
        <taxon>Clupea</taxon>
    </lineage>
</organism>
<dbReference type="KEGG" id="char:105909848"/>
<feature type="coiled-coil region" evidence="1">
    <location>
        <begin position="474"/>
        <end position="508"/>
    </location>
</feature>
<dbReference type="GeneID" id="105909848"/>
<dbReference type="Pfam" id="PF15742">
    <property type="entry name" value="DUF4686"/>
    <property type="match status" value="1"/>
</dbReference>
<keyword evidence="1" id="KW-0175">Coiled coil</keyword>
<feature type="coiled-coil region" evidence="1">
    <location>
        <begin position="1062"/>
        <end position="1374"/>
    </location>
</feature>
<dbReference type="OrthoDB" id="10007527at2759"/>
<dbReference type="InterPro" id="IPR052825">
    <property type="entry name" value="CCD-Prefoldin_beta-like"/>
</dbReference>
<keyword evidence="3" id="KW-1185">Reference proteome</keyword>
<dbReference type="Proteomes" id="UP000515152">
    <property type="component" value="Chromosome 5"/>
</dbReference>
<evidence type="ECO:0000256" key="2">
    <source>
        <dbReference type="SAM" id="MobiDB-lite"/>
    </source>
</evidence>
<dbReference type="RefSeq" id="XP_042563746.1">
    <property type="nucleotide sequence ID" value="XM_042707812.1"/>
</dbReference>
<feature type="coiled-coil region" evidence="1">
    <location>
        <begin position="1419"/>
        <end position="1580"/>
    </location>
</feature>
<accession>A0A8M1KI42</accession>
<feature type="coiled-coil region" evidence="1">
    <location>
        <begin position="343"/>
        <end position="409"/>
    </location>
</feature>
<evidence type="ECO:0000256" key="1">
    <source>
        <dbReference type="SAM" id="Coils"/>
    </source>
</evidence>
<feature type="coiled-coil region" evidence="1">
    <location>
        <begin position="44"/>
        <end position="117"/>
    </location>
</feature>
<feature type="coiled-coil region" evidence="1">
    <location>
        <begin position="558"/>
        <end position="652"/>
    </location>
</feature>
<gene>
    <name evidence="4" type="primary">LOC105909848</name>
</gene>
<sequence>MERKIEELGDLEKRLSQDGLDSKSSPTERLLHLWKLYLGTVGSLNAARLEMKALHETNDKENMKKQNMLDEIRALTAQQRSIVNKLVEENQQLHAQLKQLHLEKEGQKMEVAELLHQGGLGEIVPSSPGEQVAYLLAEKDSLIERLQALELLAVEKCPASPGCPPHTDPEPEAVFKDGMDKSSGVEPSEDGSVERLHLERDLDEASCRLSMAHKEIRRLTDELESAHMTQRACEPELQSAQQEVEFLRQEVEKLTDMPELRKAKELNECQDKEIKMLRDTVRSMDNERMALLAMLDSKMMEVSDNEDEEYPLISLPKVEKAEIAIQTVADDVESSHVRCLEDLNEKDLELRKLQACIQQLQQECDQMQMQKDQAQQLLEEQEQNHTTTVEAFKEELEFLETMVKQADCQQQESQNTVKDDCMAIAKTQECLLQQKTEECTQISEILKHTDGEVLLGREKIIELEKLNAEWDHKNKQVLAKMQEALARVSKLEKKHEAKTTEYQQALARESELKKNQESWAAELKEAFARVSELKRDCEAQGVEYQQALTRESELKKNQESWAAELKEALARVSELKQDCEAQGVDYQQALARESELKKNQESWAAELKKALARVSELERDREALAKAQECLLQQKTEECAQISEILEHAEGEVLLGREKTIELEKLNAEFDHKNTLVLAKMQEALARVSKLEQSNEAKTTEYQQALARESELKKNQESWAAELKEALARVSELKQDCEAQGVEYQQALTRESELKKNQESWAAELKEALARVSELERDREAIAKAQECLLQQKTEECAQISEILEHAEGEVLLGREKTIELEKLNAELDHKNTQVLAELQEALARVSKLEQSREAQTAEYQQALARESELKKNQESWAAELKEALARVSELKRDCEAQGVEYQQALTRESELKKNQERDLDAASCRLSMAHKEIRMRMTDELESAHMTQRACEPDLHSSQQEVEFLRREVEKLTDMPELRKAKELNECQDKEIKMLRDTVRSMDNERMALLAMLDCKMMEVSDNEDEEYPLISLPKVEKAEIAIQTVADDVDSSHVRCLEDLNEKDLELPKLQACIQQLQQECDQMQMQKDQAKGLLEEQELNHTTTVEALKKELEFLETMVKQADCQLQESQNTVKDDCMAIAKAQECLLQQKTEECAQISEILEHAEGEVLLGREKTIELEKLNPEWDHTNTQVLAKMQEALARVSKLEQSHEAQTTEYQQALARESELKKNQESWAAELKEALARVSELERDCEAQGVEYQQALARESELKKNQESWAAELKEALIRVAELEQSRELQRLLEKSRELQDHLEKEQNLPRQTEQMQELQKQLQQTLCEDFKKQGKVMVSDVVSNLQAEMEKYFQQRKMLLQREEMLLQEVGSLRNQTEQKDRQPAQAEVCAKLQEAQERETQLGLMLQCVRESLSATQREVLDLQKELRNTTLQLDLERAETERLKKDAKYMADDLARLRAQAEEAEKQRRLWLCREDVMQQQVKTLQDKQASLSQSEQKLQDQTLDLKAQLAALQKAEQAVKQDLQTSSLDMKNQLLTSQNAVLALQEELKNTLHALDNQKSKYTERTCNYKDRLSRAKQFHIKEVVLRDDQIKDLQRQCDFLNKKVDKVTGLTKSMDEINTNLLKENGQFQCQLLDEQEAQCKTLDILRTYKLRIENLEKVIEKMEFFIQDQILFSPSQVTRRPSMHLVSGKTPSATDYSALPKGYTMSDPFHIIQKARTAMKSEDVSPALSLTRTHTSEMGYLNLTPPLSPPGSQLQDDWTATSSADEAPQIENKERCLTERFL</sequence>
<feature type="compositionally biased region" description="Basic and acidic residues" evidence="2">
    <location>
        <begin position="167"/>
        <end position="180"/>
    </location>
</feature>
<feature type="coiled-coil region" evidence="1">
    <location>
        <begin position="681"/>
        <end position="898"/>
    </location>
</feature>
<dbReference type="PANTHER" id="PTHR34479:SF1">
    <property type="entry name" value="COILED-COIL DOMAIN-CONTAINING PROTEIN 30"/>
    <property type="match status" value="1"/>
</dbReference>
<reference evidence="4" key="1">
    <citation type="submission" date="2025-08" db="UniProtKB">
        <authorList>
            <consortium name="RefSeq"/>
        </authorList>
    </citation>
    <scope>IDENTIFICATION</scope>
</reference>
<evidence type="ECO:0000313" key="3">
    <source>
        <dbReference type="Proteomes" id="UP000515152"/>
    </source>
</evidence>
<dbReference type="InterPro" id="IPR031476">
    <property type="entry name" value="DUF4686"/>
</dbReference>
<feature type="coiled-coil region" evidence="1">
    <location>
        <begin position="202"/>
        <end position="280"/>
    </location>
</feature>
<feature type="region of interest" description="Disordered" evidence="2">
    <location>
        <begin position="160"/>
        <end position="194"/>
    </location>
</feature>
<protein>
    <submittedName>
        <fullName evidence="4">Trichohyalin-like</fullName>
    </submittedName>
</protein>